<organism evidence="1 2">
    <name type="scientific">Ditylenchus dipsaci</name>
    <dbReference type="NCBI Taxonomy" id="166011"/>
    <lineage>
        <taxon>Eukaryota</taxon>
        <taxon>Metazoa</taxon>
        <taxon>Ecdysozoa</taxon>
        <taxon>Nematoda</taxon>
        <taxon>Chromadorea</taxon>
        <taxon>Rhabditida</taxon>
        <taxon>Tylenchina</taxon>
        <taxon>Tylenchomorpha</taxon>
        <taxon>Sphaerularioidea</taxon>
        <taxon>Anguinidae</taxon>
        <taxon>Anguininae</taxon>
        <taxon>Ditylenchus</taxon>
    </lineage>
</organism>
<reference evidence="2" key="1">
    <citation type="submission" date="2022-11" db="UniProtKB">
        <authorList>
            <consortium name="WormBaseParasite"/>
        </authorList>
    </citation>
    <scope>IDENTIFICATION</scope>
</reference>
<dbReference type="Proteomes" id="UP000887574">
    <property type="component" value="Unplaced"/>
</dbReference>
<sequence>MVQLPPPPVPPSFASSIIGDSSAMIEILTFGSICAQGFRFSLQSSSSWEIPNPGVKPTRKVPKNIDSSTSKRIAVLRIECQPLIRCHYQLKGGVISTQEFYEKISTISCVLRSLVDCLNEKLSTEKVSQNCVNEALYTCIFFLTLIL</sequence>
<proteinExistence type="predicted"/>
<dbReference type="AlphaFoldDB" id="A0A915DFB4"/>
<evidence type="ECO:0000313" key="1">
    <source>
        <dbReference type="Proteomes" id="UP000887574"/>
    </source>
</evidence>
<protein>
    <submittedName>
        <fullName evidence="2">Uncharacterized protein</fullName>
    </submittedName>
</protein>
<keyword evidence="1" id="KW-1185">Reference proteome</keyword>
<name>A0A915DFB4_9BILA</name>
<accession>A0A915DFB4</accession>
<dbReference type="WBParaSite" id="jg18641">
    <property type="protein sequence ID" value="jg18641"/>
    <property type="gene ID" value="jg18641"/>
</dbReference>
<evidence type="ECO:0000313" key="2">
    <source>
        <dbReference type="WBParaSite" id="jg18641"/>
    </source>
</evidence>